<dbReference type="Proteomes" id="UP000594014">
    <property type="component" value="Chromosome"/>
</dbReference>
<dbReference type="EMBL" id="CP042469">
    <property type="protein sequence ID" value="QOX62012.1"/>
    <property type="molecule type" value="Genomic_DNA"/>
</dbReference>
<evidence type="ECO:0000313" key="2">
    <source>
        <dbReference type="Proteomes" id="UP000594014"/>
    </source>
</evidence>
<protein>
    <submittedName>
        <fullName evidence="1">4Fe-4S dicluster domain-containing protein</fullName>
    </submittedName>
</protein>
<keyword evidence="2" id="KW-1185">Reference proteome</keyword>
<proteinExistence type="predicted"/>
<organism evidence="1 2">
    <name type="scientific">Anoxybacterium hadale</name>
    <dbReference type="NCBI Taxonomy" id="3408580"/>
    <lineage>
        <taxon>Bacteria</taxon>
        <taxon>Bacillati</taxon>
        <taxon>Bacillota</taxon>
        <taxon>Clostridia</taxon>
        <taxon>Peptostreptococcales</taxon>
        <taxon>Anaerovoracaceae</taxon>
        <taxon>Anoxybacterium</taxon>
    </lineage>
</organism>
<accession>A0ACD1A6H9</accession>
<name>A0ACD1A6H9_9FIRM</name>
<evidence type="ECO:0000313" key="1">
    <source>
        <dbReference type="EMBL" id="QOX62012.1"/>
    </source>
</evidence>
<reference evidence="1" key="1">
    <citation type="submission" date="2019-08" db="EMBL/GenBank/DDBJ databases">
        <title>Genome sequence of Clostridiales bacterium MT110.</title>
        <authorList>
            <person name="Cao J."/>
        </authorList>
    </citation>
    <scope>NUCLEOTIDE SEQUENCE</scope>
    <source>
        <strain evidence="1">MT110</strain>
    </source>
</reference>
<gene>
    <name evidence="1" type="ORF">FRZ06_00905</name>
</gene>
<sequence>MSMQLTIDFNEKYCTGCATCQIACKDKNNLNPGEFFRRVTEYEGGSYRKVGETILPDVYTYWSSDTCKHCDNPDCLAACPSCAITKNPENGIVVLHYESCTGCRRCERACPHHAIAFLSALGKAGKCDFCRDLRDQDQDPACVSACPMRVLKVQTALR</sequence>